<comment type="function">
    <text evidence="5">Bifunctional serine/threonine kinase and phosphorylase involved in the regulation of the pyruvate, phosphate dikinase (PPDK) by catalyzing its phosphorylation/dephosphorylation.</text>
</comment>
<evidence type="ECO:0000256" key="3">
    <source>
        <dbReference type="ARBA" id="ARBA00022741"/>
    </source>
</evidence>
<dbReference type="Pfam" id="PF03618">
    <property type="entry name" value="Kinase-PPPase"/>
    <property type="match status" value="1"/>
</dbReference>
<evidence type="ECO:0000256" key="5">
    <source>
        <dbReference type="HAMAP-Rule" id="MF_00921"/>
    </source>
</evidence>
<keyword evidence="2 5" id="KW-0808">Transferase</keyword>
<gene>
    <name evidence="6" type="ORF">SAMN05192557_0467</name>
</gene>
<dbReference type="AlphaFoldDB" id="A0A662Z1L4"/>
<sequence length="274" mass="31219">MRPLKILIASDSVGETGENVARASLAQFNISSVKEVMIRYPYIDSEETIDDMIVVAKENDAIVVYTMVKPDMKAYMERRMVEENIPHIDVMGQLLEMLSVRLDEVPFYEPGLVHQLDEDYFKKIEAIEFAVKFDDGKDVSGLEKADIVLIGVSRTSKTPLSQFLAHKKYKVMNVPVLPEVNIPKELLEIDPKKCVGLIIDENKLNKIRKERLQQLGLNSAAQYAKNERIKEEIAHFKKIIERIGCPVIDVSDKAIEETANEIIKYIDNQRDIKG</sequence>
<dbReference type="InterPro" id="IPR026565">
    <property type="entry name" value="PPDK_reg"/>
</dbReference>
<accession>A0A662Z1L4</accession>
<dbReference type="EC" id="2.7.4.27" evidence="5"/>
<feature type="binding site" evidence="5">
    <location>
        <begin position="151"/>
        <end position="158"/>
    </location>
    <ligand>
        <name>ADP</name>
        <dbReference type="ChEBI" id="CHEBI:456216"/>
    </ligand>
</feature>
<dbReference type="NCBIfam" id="NF003742">
    <property type="entry name" value="PRK05339.1"/>
    <property type="match status" value="1"/>
</dbReference>
<organism evidence="6 7">
    <name type="scientific">Aliicoccus persicus</name>
    <dbReference type="NCBI Taxonomy" id="930138"/>
    <lineage>
        <taxon>Bacteria</taxon>
        <taxon>Bacillati</taxon>
        <taxon>Bacillota</taxon>
        <taxon>Bacilli</taxon>
        <taxon>Bacillales</taxon>
        <taxon>Staphylococcaceae</taxon>
        <taxon>Aliicoccus</taxon>
    </lineage>
</organism>
<evidence type="ECO:0000256" key="2">
    <source>
        <dbReference type="ARBA" id="ARBA00022679"/>
    </source>
</evidence>
<proteinExistence type="inferred from homology"/>
<keyword evidence="7" id="KW-1185">Reference proteome</keyword>
<dbReference type="RefSeq" id="WP_091473513.1">
    <property type="nucleotide sequence ID" value="NZ_FOIT01000001.1"/>
</dbReference>
<dbReference type="Proteomes" id="UP000243605">
    <property type="component" value="Unassembled WGS sequence"/>
</dbReference>
<dbReference type="InterPro" id="IPR005177">
    <property type="entry name" value="Kinase-pyrophosphorylase"/>
</dbReference>
<dbReference type="PANTHER" id="PTHR31756">
    <property type="entry name" value="PYRUVATE, PHOSPHATE DIKINASE REGULATORY PROTEIN 1, CHLOROPLASTIC"/>
    <property type="match status" value="1"/>
</dbReference>
<evidence type="ECO:0000256" key="4">
    <source>
        <dbReference type="ARBA" id="ARBA00022777"/>
    </source>
</evidence>
<comment type="catalytic activity">
    <reaction evidence="5">
        <text>N(tele)-phospho-L-histidyl/L-threonyl-[pyruvate, phosphate dikinase] + ADP = N(tele)-phospho-L-histidyl/O-phospho-L-threonyl-[pyruvate, phosphate dikinase] + AMP + H(+)</text>
        <dbReference type="Rhea" id="RHEA:43692"/>
        <dbReference type="Rhea" id="RHEA-COMP:10650"/>
        <dbReference type="Rhea" id="RHEA-COMP:10651"/>
        <dbReference type="ChEBI" id="CHEBI:15378"/>
        <dbReference type="ChEBI" id="CHEBI:30013"/>
        <dbReference type="ChEBI" id="CHEBI:61977"/>
        <dbReference type="ChEBI" id="CHEBI:83586"/>
        <dbReference type="ChEBI" id="CHEBI:456215"/>
        <dbReference type="ChEBI" id="CHEBI:456216"/>
        <dbReference type="EC" id="2.7.11.32"/>
    </reaction>
</comment>
<dbReference type="EC" id="2.7.11.32" evidence="5"/>
<keyword evidence="1 5" id="KW-0723">Serine/threonine-protein kinase</keyword>
<comment type="similarity">
    <text evidence="5">Belongs to the pyruvate, phosphate/water dikinase regulatory protein family. PDRP subfamily.</text>
</comment>
<dbReference type="HAMAP" id="MF_00921">
    <property type="entry name" value="PDRP"/>
    <property type="match status" value="1"/>
</dbReference>
<dbReference type="GO" id="GO:0016776">
    <property type="term" value="F:phosphotransferase activity, phosphate group as acceptor"/>
    <property type="evidence" value="ECO:0007669"/>
    <property type="project" value="UniProtKB-UniRule"/>
</dbReference>
<dbReference type="GO" id="GO:0004674">
    <property type="term" value="F:protein serine/threonine kinase activity"/>
    <property type="evidence" value="ECO:0007669"/>
    <property type="project" value="UniProtKB-UniRule"/>
</dbReference>
<dbReference type="GO" id="GO:0005524">
    <property type="term" value="F:ATP binding"/>
    <property type="evidence" value="ECO:0007669"/>
    <property type="project" value="InterPro"/>
</dbReference>
<evidence type="ECO:0000256" key="1">
    <source>
        <dbReference type="ARBA" id="ARBA00022527"/>
    </source>
</evidence>
<keyword evidence="4 5" id="KW-0418">Kinase</keyword>
<dbReference type="EMBL" id="FOIT01000001">
    <property type="protein sequence ID" value="SEV85001.1"/>
    <property type="molecule type" value="Genomic_DNA"/>
</dbReference>
<comment type="catalytic activity">
    <reaction evidence="5">
        <text>N(tele)-phospho-L-histidyl/O-phospho-L-threonyl-[pyruvate, phosphate dikinase] + phosphate + H(+) = N(tele)-phospho-L-histidyl/L-threonyl-[pyruvate, phosphate dikinase] + diphosphate</text>
        <dbReference type="Rhea" id="RHEA:43696"/>
        <dbReference type="Rhea" id="RHEA-COMP:10650"/>
        <dbReference type="Rhea" id="RHEA-COMP:10651"/>
        <dbReference type="ChEBI" id="CHEBI:15378"/>
        <dbReference type="ChEBI" id="CHEBI:30013"/>
        <dbReference type="ChEBI" id="CHEBI:33019"/>
        <dbReference type="ChEBI" id="CHEBI:43474"/>
        <dbReference type="ChEBI" id="CHEBI:61977"/>
        <dbReference type="ChEBI" id="CHEBI:83586"/>
        <dbReference type="EC" id="2.7.4.27"/>
    </reaction>
</comment>
<evidence type="ECO:0000313" key="6">
    <source>
        <dbReference type="EMBL" id="SEV85001.1"/>
    </source>
</evidence>
<dbReference type="GO" id="GO:0043531">
    <property type="term" value="F:ADP binding"/>
    <property type="evidence" value="ECO:0007669"/>
    <property type="project" value="UniProtKB-UniRule"/>
</dbReference>
<reference evidence="6 7" key="1">
    <citation type="submission" date="2016-10" db="EMBL/GenBank/DDBJ databases">
        <authorList>
            <person name="Varghese N."/>
            <person name="Submissions S."/>
        </authorList>
    </citation>
    <scope>NUCLEOTIDE SEQUENCE [LARGE SCALE GENOMIC DNA]</scope>
    <source>
        <strain evidence="6 7">IBRC-M10081</strain>
    </source>
</reference>
<dbReference type="OrthoDB" id="9782201at2"/>
<protein>
    <recommendedName>
        <fullName evidence="5">Putative pyruvate, phosphate dikinase regulatory protein</fullName>
        <shortName evidence="5">PPDK regulatory protein</shortName>
        <ecNumber evidence="5">2.7.11.32</ecNumber>
        <ecNumber evidence="5">2.7.4.27</ecNumber>
    </recommendedName>
</protein>
<evidence type="ECO:0000313" key="7">
    <source>
        <dbReference type="Proteomes" id="UP000243605"/>
    </source>
</evidence>
<name>A0A662Z1L4_9STAP</name>
<dbReference type="PANTHER" id="PTHR31756:SF3">
    <property type="entry name" value="PYRUVATE, PHOSPHATE DIKINASE REGULATORY PROTEIN 1, CHLOROPLASTIC"/>
    <property type="match status" value="1"/>
</dbReference>
<keyword evidence="3 5" id="KW-0547">Nucleotide-binding</keyword>